<comment type="similarity">
    <text evidence="6">Belongs to the KhpB RNA-binding protein family.</text>
</comment>
<comment type="subcellular location">
    <subcellularLocation>
        <location evidence="6">Cytoplasm</location>
    </subcellularLocation>
</comment>
<evidence type="ECO:0000256" key="5">
    <source>
        <dbReference type="ARBA" id="ARBA00023316"/>
    </source>
</evidence>
<dbReference type="InterPro" id="IPR039247">
    <property type="entry name" value="KhpB"/>
</dbReference>
<keyword evidence="3 6" id="KW-0133">Cell shape</keyword>
<dbReference type="SMART" id="SM01245">
    <property type="entry name" value="Jag_N"/>
    <property type="match status" value="1"/>
</dbReference>
<dbReference type="InterPro" id="IPR015946">
    <property type="entry name" value="KH_dom-like_a/b"/>
</dbReference>
<comment type="subunit">
    <text evidence="6">Forms a complex with KhpA.</text>
</comment>
<dbReference type="HAMAP" id="MF_00867">
    <property type="entry name" value="KhpB"/>
    <property type="match status" value="1"/>
</dbReference>
<dbReference type="GO" id="GO:0071555">
    <property type="term" value="P:cell wall organization"/>
    <property type="evidence" value="ECO:0007669"/>
    <property type="project" value="UniProtKB-KW"/>
</dbReference>
<keyword evidence="5 6" id="KW-0961">Cell wall biogenesis/degradation</keyword>
<comment type="domain">
    <text evidence="6">Has an N-terminal Jag-N domain and 2 RNA-binding domains (KH and R3H).</text>
</comment>
<comment type="caution">
    <text evidence="8">The sequence shown here is derived from an EMBL/GenBank/DDBJ whole genome shotgun (WGS) entry which is preliminary data.</text>
</comment>
<gene>
    <name evidence="6" type="primary">khpB</name>
    <name evidence="6" type="synonym">eloR</name>
    <name evidence="8" type="ORF">IAC42_04495</name>
</gene>
<evidence type="ECO:0000313" key="8">
    <source>
        <dbReference type="EMBL" id="MBO8442999.1"/>
    </source>
</evidence>
<dbReference type="PANTHER" id="PTHR35800">
    <property type="entry name" value="PROTEIN JAG"/>
    <property type="match status" value="1"/>
</dbReference>
<dbReference type="GO" id="GO:0008360">
    <property type="term" value="P:regulation of cell shape"/>
    <property type="evidence" value="ECO:0007669"/>
    <property type="project" value="UniProtKB-KW"/>
</dbReference>
<evidence type="ECO:0000256" key="6">
    <source>
        <dbReference type="HAMAP-Rule" id="MF_00867"/>
    </source>
</evidence>
<dbReference type="PANTHER" id="PTHR35800:SF1">
    <property type="entry name" value="RNA-BINDING PROTEIN KHPB"/>
    <property type="match status" value="1"/>
</dbReference>
<name>A0A9D9E8A0_9SPIR</name>
<reference evidence="8" key="1">
    <citation type="submission" date="2020-10" db="EMBL/GenBank/DDBJ databases">
        <authorList>
            <person name="Gilroy R."/>
        </authorList>
    </citation>
    <scope>NUCLEOTIDE SEQUENCE</scope>
    <source>
        <strain evidence="8">11167</strain>
    </source>
</reference>
<dbReference type="Proteomes" id="UP000823633">
    <property type="component" value="Unassembled WGS sequence"/>
</dbReference>
<dbReference type="Pfam" id="PF01424">
    <property type="entry name" value="R3H"/>
    <property type="match status" value="1"/>
</dbReference>
<evidence type="ECO:0000256" key="2">
    <source>
        <dbReference type="ARBA" id="ARBA00022884"/>
    </source>
</evidence>
<keyword evidence="4 6" id="KW-0143">Chaperone</keyword>
<dbReference type="Gene3D" id="3.30.300.20">
    <property type="match status" value="1"/>
</dbReference>
<dbReference type="GO" id="GO:0005737">
    <property type="term" value="C:cytoplasm"/>
    <property type="evidence" value="ECO:0007669"/>
    <property type="project" value="UniProtKB-SubCell"/>
</dbReference>
<evidence type="ECO:0000313" key="9">
    <source>
        <dbReference type="Proteomes" id="UP000823633"/>
    </source>
</evidence>
<sequence>MYKEFEGRTEQEAIDKAIDELGLEREDFDVEIVSSQKKGLFKKGSVTIRVHVPDEEELPEDQDEGDYMVPGQVLEAQSEDERKILAFLETLIAKMGYEGKANINFRRDSKIGIDIVSSSSSILIGRKGRNLDAIQMVANVYAGNLDKDYKIIVDSENYRMRHEEAIVRQAFKAAEIVRRSHRSRLMPPMNPFERRLIHTALNDFEGVETKSEGEGLYKQVRIIPTER</sequence>
<feature type="domain" description="R3H" evidence="7">
    <location>
        <begin position="160"/>
        <end position="226"/>
    </location>
</feature>
<dbReference type="GO" id="GO:0009252">
    <property type="term" value="P:peptidoglycan biosynthetic process"/>
    <property type="evidence" value="ECO:0007669"/>
    <property type="project" value="UniProtKB-UniRule"/>
</dbReference>
<dbReference type="Gene3D" id="3.30.1370.50">
    <property type="entry name" value="R3H-like domain"/>
    <property type="match status" value="1"/>
</dbReference>
<dbReference type="InterPro" id="IPR032782">
    <property type="entry name" value="KhpB_N"/>
</dbReference>
<keyword evidence="2 6" id="KW-0694">RNA-binding</keyword>
<keyword evidence="1 6" id="KW-0963">Cytoplasm</keyword>
<proteinExistence type="inferred from homology"/>
<dbReference type="GO" id="GO:0003723">
    <property type="term" value="F:RNA binding"/>
    <property type="evidence" value="ECO:0007669"/>
    <property type="project" value="UniProtKB-UniRule"/>
</dbReference>
<protein>
    <recommendedName>
        <fullName evidence="6">RNA-binding protein KhpB</fullName>
    </recommendedName>
    <alternativeName>
        <fullName evidence="6">RNA-binding protein EloR</fullName>
    </alternativeName>
</protein>
<dbReference type="CDD" id="cd02644">
    <property type="entry name" value="R3H_jag"/>
    <property type="match status" value="1"/>
</dbReference>
<dbReference type="EMBL" id="JADIMU010000028">
    <property type="protein sequence ID" value="MBO8442999.1"/>
    <property type="molecule type" value="Genomic_DNA"/>
</dbReference>
<dbReference type="InterPro" id="IPR036867">
    <property type="entry name" value="R3H_dom_sf"/>
</dbReference>
<comment type="caution">
    <text evidence="6">Lacks conserved residue(s) required for the propagation of feature annotation.</text>
</comment>
<accession>A0A9D9E8A0</accession>
<organism evidence="8 9">
    <name type="scientific">Candidatus Aphodenecus pullistercoris</name>
    <dbReference type="NCBI Taxonomy" id="2840669"/>
    <lineage>
        <taxon>Bacteria</taxon>
        <taxon>Pseudomonadati</taxon>
        <taxon>Spirochaetota</taxon>
        <taxon>Spirochaetia</taxon>
        <taxon>Spirochaetales</taxon>
        <taxon>Candidatus Aphodenecus</taxon>
    </lineage>
</organism>
<evidence type="ECO:0000256" key="3">
    <source>
        <dbReference type="ARBA" id="ARBA00022960"/>
    </source>
</evidence>
<evidence type="ECO:0000256" key="1">
    <source>
        <dbReference type="ARBA" id="ARBA00022490"/>
    </source>
</evidence>
<reference evidence="8" key="2">
    <citation type="journal article" date="2021" name="PeerJ">
        <title>Extensive microbial diversity within the chicken gut microbiome revealed by metagenomics and culture.</title>
        <authorList>
            <person name="Gilroy R."/>
            <person name="Ravi A."/>
            <person name="Getino M."/>
            <person name="Pursley I."/>
            <person name="Horton D.L."/>
            <person name="Alikhan N.F."/>
            <person name="Baker D."/>
            <person name="Gharbi K."/>
            <person name="Hall N."/>
            <person name="Watson M."/>
            <person name="Adriaenssens E.M."/>
            <person name="Foster-Nyarko E."/>
            <person name="Jarju S."/>
            <person name="Secka A."/>
            <person name="Antonio M."/>
            <person name="Oren A."/>
            <person name="Chaudhuri R.R."/>
            <person name="La Ragione R."/>
            <person name="Hildebrand F."/>
            <person name="Pallen M.J."/>
        </authorList>
    </citation>
    <scope>NUCLEOTIDE SEQUENCE</scope>
    <source>
        <strain evidence="8">11167</strain>
    </source>
</reference>
<dbReference type="SMART" id="SM00393">
    <property type="entry name" value="R3H"/>
    <property type="match status" value="1"/>
</dbReference>
<dbReference type="Gene3D" id="3.30.30.80">
    <property type="entry name" value="probable RNA-binding protein from clostridium symbiosum atcc 14940"/>
    <property type="match status" value="1"/>
</dbReference>
<dbReference type="InterPro" id="IPR034079">
    <property type="entry name" value="R3H_KhpB"/>
</dbReference>
<dbReference type="Pfam" id="PF13083">
    <property type="entry name" value="KH_KhpA-B"/>
    <property type="match status" value="1"/>
</dbReference>
<evidence type="ECO:0000259" key="7">
    <source>
        <dbReference type="PROSITE" id="PS51061"/>
    </source>
</evidence>
<dbReference type="Pfam" id="PF14804">
    <property type="entry name" value="Jag_N"/>
    <property type="match status" value="1"/>
</dbReference>
<evidence type="ECO:0000256" key="4">
    <source>
        <dbReference type="ARBA" id="ARBA00023186"/>
    </source>
</evidence>
<comment type="function">
    <text evidence="6">A probable RNA chaperone. Forms a complex with KhpA which binds to cellular RNA and controls its expression. Plays a role in peptidoglycan (PG) homeostasis and cell length regulation.</text>
</comment>
<dbReference type="InterPro" id="IPR038247">
    <property type="entry name" value="Jag_N_dom_sf"/>
</dbReference>
<dbReference type="SUPFAM" id="SSF82708">
    <property type="entry name" value="R3H domain"/>
    <property type="match status" value="1"/>
</dbReference>
<dbReference type="PROSITE" id="PS51061">
    <property type="entry name" value="R3H"/>
    <property type="match status" value="1"/>
</dbReference>
<dbReference type="AlphaFoldDB" id="A0A9D9E8A0"/>
<dbReference type="InterPro" id="IPR001374">
    <property type="entry name" value="R3H_dom"/>
</dbReference>